<evidence type="ECO:0000313" key="3">
    <source>
        <dbReference type="Proteomes" id="UP001196413"/>
    </source>
</evidence>
<proteinExistence type="predicted"/>
<comment type="caution">
    <text evidence="2">The sequence shown here is derived from an EMBL/GenBank/DDBJ whole genome shotgun (WGS) entry which is preliminary data.</text>
</comment>
<evidence type="ECO:0000313" key="2">
    <source>
        <dbReference type="EMBL" id="KAJ1345786.1"/>
    </source>
</evidence>
<evidence type="ECO:0000256" key="1">
    <source>
        <dbReference type="SAM" id="MobiDB-lite"/>
    </source>
</evidence>
<organism evidence="2 3">
    <name type="scientific">Parelaphostrongylus tenuis</name>
    <name type="common">Meningeal worm</name>
    <dbReference type="NCBI Taxonomy" id="148309"/>
    <lineage>
        <taxon>Eukaryota</taxon>
        <taxon>Metazoa</taxon>
        <taxon>Ecdysozoa</taxon>
        <taxon>Nematoda</taxon>
        <taxon>Chromadorea</taxon>
        <taxon>Rhabditida</taxon>
        <taxon>Rhabditina</taxon>
        <taxon>Rhabditomorpha</taxon>
        <taxon>Strongyloidea</taxon>
        <taxon>Metastrongylidae</taxon>
        <taxon>Parelaphostrongylus</taxon>
    </lineage>
</organism>
<feature type="region of interest" description="Disordered" evidence="1">
    <location>
        <begin position="44"/>
        <end position="70"/>
    </location>
</feature>
<dbReference type="EMBL" id="JAHQIW010000069">
    <property type="protein sequence ID" value="KAJ1345786.1"/>
    <property type="molecule type" value="Genomic_DNA"/>
</dbReference>
<accession>A0AAD5MB57</accession>
<sequence length="70" mass="8318">MPAMKRDRRYKKPNVEEVADEIYSWVVQKREEDGAVKVNEIKKQSKEVDNKKQSKEVANKKQSKEVARRE</sequence>
<gene>
    <name evidence="2" type="ORF">KIN20_000401</name>
</gene>
<keyword evidence="3" id="KW-1185">Reference proteome</keyword>
<name>A0AAD5MB57_PARTN</name>
<dbReference type="Proteomes" id="UP001196413">
    <property type="component" value="Unassembled WGS sequence"/>
</dbReference>
<reference evidence="2" key="1">
    <citation type="submission" date="2021-06" db="EMBL/GenBank/DDBJ databases">
        <title>Parelaphostrongylus tenuis whole genome reference sequence.</title>
        <authorList>
            <person name="Garwood T.J."/>
            <person name="Larsen P.A."/>
            <person name="Fountain-Jones N.M."/>
            <person name="Garbe J.R."/>
            <person name="Macchietto M.G."/>
            <person name="Kania S.A."/>
            <person name="Gerhold R.W."/>
            <person name="Richards J.E."/>
            <person name="Wolf T.M."/>
        </authorList>
    </citation>
    <scope>NUCLEOTIDE SEQUENCE</scope>
    <source>
        <strain evidence="2">MNPRO001-30</strain>
        <tissue evidence="2">Meninges</tissue>
    </source>
</reference>
<protein>
    <submittedName>
        <fullName evidence="2">Uncharacterized protein</fullName>
    </submittedName>
</protein>
<dbReference type="AlphaFoldDB" id="A0AAD5MB57"/>